<comment type="caution">
    <text evidence="2">The sequence shown here is derived from an EMBL/GenBank/DDBJ whole genome shotgun (WGS) entry which is preliminary data.</text>
</comment>
<dbReference type="EMBL" id="JAESVA010000008">
    <property type="protein sequence ID" value="MCB8882614.1"/>
    <property type="molecule type" value="Genomic_DNA"/>
</dbReference>
<proteinExistence type="predicted"/>
<dbReference type="Pfam" id="PF13610">
    <property type="entry name" value="DDE_Tnp_IS240"/>
    <property type="match status" value="1"/>
</dbReference>
<organism evidence="2 3">
    <name type="scientific">Acidisoma cellulosilyticum</name>
    <dbReference type="NCBI Taxonomy" id="2802395"/>
    <lineage>
        <taxon>Bacteria</taxon>
        <taxon>Pseudomonadati</taxon>
        <taxon>Pseudomonadota</taxon>
        <taxon>Alphaproteobacteria</taxon>
        <taxon>Acetobacterales</taxon>
        <taxon>Acidocellaceae</taxon>
        <taxon>Acidisoma</taxon>
    </lineage>
</organism>
<sequence>MKIRGDWVYLYRAVDRCGQTLNFRLSRRRNAIRERWSNDQVEG</sequence>
<name>A0A964E5K2_9PROT</name>
<dbReference type="AlphaFoldDB" id="A0A964E5K2"/>
<gene>
    <name evidence="2" type="ORF">ACELLULO517_20375</name>
</gene>
<protein>
    <submittedName>
        <fullName evidence="2">DDE-type integrase/transposase/recombinase</fullName>
    </submittedName>
</protein>
<accession>A0A964E5K2</accession>
<dbReference type="InterPro" id="IPR032874">
    <property type="entry name" value="DDE_dom"/>
</dbReference>
<reference evidence="2 3" key="1">
    <citation type="journal article" date="2021" name="Microorganisms">
        <title>Acidisoma silvae sp. nov. and Acidisomacellulosilytica sp. nov., Two Acidophilic Bacteria Isolated from Decaying Wood, Hydrolyzing Cellulose and Producing Poly-3-hydroxybutyrate.</title>
        <authorList>
            <person name="Mieszkin S."/>
            <person name="Pouder E."/>
            <person name="Uroz S."/>
            <person name="Simon-Colin C."/>
            <person name="Alain K."/>
        </authorList>
    </citation>
    <scope>NUCLEOTIDE SEQUENCE [LARGE SCALE GENOMIC DNA]</scope>
    <source>
        <strain evidence="2 3">HW T5.17</strain>
    </source>
</reference>
<dbReference type="Proteomes" id="UP000721844">
    <property type="component" value="Unassembled WGS sequence"/>
</dbReference>
<evidence type="ECO:0000313" key="2">
    <source>
        <dbReference type="EMBL" id="MCB8882614.1"/>
    </source>
</evidence>
<keyword evidence="3" id="KW-1185">Reference proteome</keyword>
<feature type="domain" description="DDE" evidence="1">
    <location>
        <begin position="1"/>
        <end position="31"/>
    </location>
</feature>
<evidence type="ECO:0000313" key="3">
    <source>
        <dbReference type="Proteomes" id="UP000721844"/>
    </source>
</evidence>
<evidence type="ECO:0000259" key="1">
    <source>
        <dbReference type="Pfam" id="PF13610"/>
    </source>
</evidence>